<evidence type="ECO:0000256" key="3">
    <source>
        <dbReference type="ARBA" id="ARBA00022692"/>
    </source>
</evidence>
<evidence type="ECO:0000256" key="4">
    <source>
        <dbReference type="ARBA" id="ARBA00022989"/>
    </source>
</evidence>
<keyword evidence="3 6" id="KW-0812">Transmembrane</keyword>
<feature type="transmembrane region" description="Helical" evidence="6">
    <location>
        <begin position="577"/>
        <end position="599"/>
    </location>
</feature>
<reference evidence="10" key="1">
    <citation type="submission" date="2011-08" db="EMBL/GenBank/DDBJ databases">
        <title>The draft genome of Latimeria chalumnae.</title>
        <authorList>
            <person name="Di Palma F."/>
            <person name="Alfoldi J."/>
            <person name="Johnson J."/>
            <person name="Berlin A."/>
            <person name="Gnerre S."/>
            <person name="Jaffe D."/>
            <person name="MacCallum I."/>
            <person name="Young S."/>
            <person name="Walker B.J."/>
            <person name="Lander E."/>
            <person name="Lindblad-Toh K."/>
        </authorList>
    </citation>
    <scope>NUCLEOTIDE SEQUENCE [LARGE SCALE GENOMIC DNA]</scope>
    <source>
        <strain evidence="10">Wild caught</strain>
    </source>
</reference>
<dbReference type="EMBL" id="AFYH01104026">
    <property type="status" value="NOT_ANNOTATED_CDS"/>
    <property type="molecule type" value="Genomic_DNA"/>
</dbReference>
<dbReference type="EMBL" id="AFYH01104028">
    <property type="status" value="NOT_ANNOTATED_CDS"/>
    <property type="molecule type" value="Genomic_DNA"/>
</dbReference>
<sequence length="647" mass="75018">NLIEVHVSVDELHLIGTLADMPADERTKALRQLVMNLQEKREFSEKNVIKKKKKKGKMGLGELVGALAQEWHCQRVSSLRRYKESLFEFFHSLSLWNKTLKDISGKFGTSVVSYFLFLRWLLLSNVFAAFILFGFITIPQFFDMGPNNASFSGLEILTGTCKQGFFTNTVLYYGFYTNGSVEHAVGVPVYNMQLAYIFTLGIYFVICFFIMLYSMGTSFRNNFITANAYSERISKFLCSWDFNITNEKTIKLKQKILSTQLKELLSEKVHRKQSLTLYQKIKHMLIHVAAWLVSMGSAAACCAGVYYLCDLDLKMFKKSVDLNNLSYEASQLLLPTVVSLINLLLPLFYSFLNVVEKYKHPRRQIYALILRNVFLKMSIIAVLSYYWLQKVALSDIKCWETYVGQELYRLVVTNFVFSLLSTFCGEFLLNKVIQSSVKYNMTKYTHDVKAYIHYCTVSQLILRIGLYFAPLLPIIQIIKYLVIFYVKKVSLMMNCQPSRRAWRAAQMTTVFISLMFFPSFSGAVIILGVTLWKREPSRQCGPFQGLPLVYDAVTIWIHEISSTYRSLGWLVFIYNNFIHSTLFFFILTILALSLVYLHWQIIDGRKIKEDHLRKRITNEAKDKALLLKKLRYHQERQPKVSINPKAN</sequence>
<feature type="coiled-coil region" evidence="7">
    <location>
        <begin position="27"/>
        <end position="54"/>
    </location>
</feature>
<organism evidence="9 10">
    <name type="scientific">Latimeria chalumnae</name>
    <name type="common">Coelacanth</name>
    <dbReference type="NCBI Taxonomy" id="7897"/>
    <lineage>
        <taxon>Eukaryota</taxon>
        <taxon>Metazoa</taxon>
        <taxon>Chordata</taxon>
        <taxon>Craniata</taxon>
        <taxon>Vertebrata</taxon>
        <taxon>Euteleostomi</taxon>
        <taxon>Coelacanthiformes</taxon>
        <taxon>Coelacanthidae</taxon>
        <taxon>Latimeria</taxon>
    </lineage>
</organism>
<dbReference type="FunCoup" id="H3B367">
    <property type="interactions" value="55"/>
</dbReference>
<evidence type="ECO:0000313" key="9">
    <source>
        <dbReference type="Ensembl" id="ENSLACP00000016338.1"/>
    </source>
</evidence>
<feature type="transmembrane region" description="Helical" evidence="6">
    <location>
        <begin position="120"/>
        <end position="142"/>
    </location>
</feature>
<evidence type="ECO:0000256" key="7">
    <source>
        <dbReference type="SAM" id="Coils"/>
    </source>
</evidence>
<keyword evidence="7" id="KW-0175">Coiled coil</keyword>
<feature type="domain" description="TMC" evidence="8">
    <location>
        <begin position="398"/>
        <end position="505"/>
    </location>
</feature>
<name>H3B367_LATCH</name>
<dbReference type="EMBL" id="AFYH01104023">
    <property type="status" value="NOT_ANNOTATED_CDS"/>
    <property type="molecule type" value="Genomic_DNA"/>
</dbReference>
<feature type="transmembrane region" description="Helical" evidence="6">
    <location>
        <begin position="194"/>
        <end position="213"/>
    </location>
</feature>
<dbReference type="GO" id="GO:0005886">
    <property type="term" value="C:plasma membrane"/>
    <property type="evidence" value="ECO:0007669"/>
    <property type="project" value="InterPro"/>
</dbReference>
<feature type="transmembrane region" description="Helical" evidence="6">
    <location>
        <begin position="364"/>
        <end position="387"/>
    </location>
</feature>
<dbReference type="GO" id="GO:0008381">
    <property type="term" value="F:mechanosensitive monoatomic ion channel activity"/>
    <property type="evidence" value="ECO:0007669"/>
    <property type="project" value="TreeGrafter"/>
</dbReference>
<evidence type="ECO:0000256" key="6">
    <source>
        <dbReference type="RuleBase" id="RU310713"/>
    </source>
</evidence>
<evidence type="ECO:0000259" key="8">
    <source>
        <dbReference type="Pfam" id="PF07810"/>
    </source>
</evidence>
<dbReference type="STRING" id="7897.ENSLACP00000016338"/>
<keyword evidence="4 6" id="KW-1133">Transmembrane helix</keyword>
<dbReference type="GeneTree" id="ENSGT01050000244894"/>
<dbReference type="Ensembl" id="ENSLACT00000016452.1">
    <property type="protein sequence ID" value="ENSLACP00000016338.1"/>
    <property type="gene ID" value="ENSLACG00000014395.1"/>
</dbReference>
<dbReference type="OMA" id="LAWYEPY"/>
<dbReference type="PANTHER" id="PTHR23302:SF5">
    <property type="entry name" value="TRANSMEMBRANE CHANNEL-LIKE PROTEIN 5"/>
    <property type="match status" value="1"/>
</dbReference>
<dbReference type="InParanoid" id="H3B367"/>
<dbReference type="AlphaFoldDB" id="H3B367"/>
<dbReference type="eggNOG" id="ENOG502QQB2">
    <property type="taxonomic scope" value="Eukaryota"/>
</dbReference>
<dbReference type="Proteomes" id="UP000008672">
    <property type="component" value="Unassembled WGS sequence"/>
</dbReference>
<reference evidence="9" key="2">
    <citation type="submission" date="2025-08" db="UniProtKB">
        <authorList>
            <consortium name="Ensembl"/>
        </authorList>
    </citation>
    <scope>IDENTIFICATION</scope>
</reference>
<keyword evidence="10" id="KW-1185">Reference proteome</keyword>
<comment type="subcellular location">
    <subcellularLocation>
        <location evidence="1 6">Membrane</location>
        <topology evidence="1 6">Multi-pass membrane protein</topology>
    </subcellularLocation>
</comment>
<feature type="transmembrane region" description="Helical" evidence="6">
    <location>
        <begin position="284"/>
        <end position="308"/>
    </location>
</feature>
<comment type="similarity">
    <text evidence="2 6">Belongs to the TMC family.</text>
</comment>
<feature type="transmembrane region" description="Helical" evidence="6">
    <location>
        <begin position="474"/>
        <end position="495"/>
    </location>
</feature>
<dbReference type="EMBL" id="AFYH01104025">
    <property type="status" value="NOT_ANNOTATED_CDS"/>
    <property type="molecule type" value="Genomic_DNA"/>
</dbReference>
<dbReference type="PANTHER" id="PTHR23302">
    <property type="entry name" value="TRANSMEMBRANE CHANNEL-RELATED"/>
    <property type="match status" value="1"/>
</dbReference>
<dbReference type="HOGENOM" id="CLU_013958_0_2_1"/>
<feature type="transmembrane region" description="Helical" evidence="6">
    <location>
        <begin position="332"/>
        <end position="352"/>
    </location>
</feature>
<accession>H3B367</accession>
<dbReference type="EMBL" id="AFYH01104027">
    <property type="status" value="NOT_ANNOTATED_CDS"/>
    <property type="molecule type" value="Genomic_DNA"/>
</dbReference>
<evidence type="ECO:0000256" key="2">
    <source>
        <dbReference type="ARBA" id="ARBA00006510"/>
    </source>
</evidence>
<gene>
    <name evidence="9" type="primary">TMC5</name>
</gene>
<dbReference type="EMBL" id="AFYH01104022">
    <property type="status" value="NOT_ANNOTATED_CDS"/>
    <property type="molecule type" value="Genomic_DNA"/>
</dbReference>
<dbReference type="Pfam" id="PF07810">
    <property type="entry name" value="TMC"/>
    <property type="match status" value="1"/>
</dbReference>
<feature type="transmembrane region" description="Helical" evidence="6">
    <location>
        <begin position="507"/>
        <end position="532"/>
    </location>
</feature>
<dbReference type="InterPro" id="IPR038900">
    <property type="entry name" value="TMC"/>
</dbReference>
<evidence type="ECO:0000256" key="1">
    <source>
        <dbReference type="ARBA" id="ARBA00004141"/>
    </source>
</evidence>
<evidence type="ECO:0000313" key="10">
    <source>
        <dbReference type="Proteomes" id="UP000008672"/>
    </source>
</evidence>
<dbReference type="InterPro" id="IPR012496">
    <property type="entry name" value="TMC_dom"/>
</dbReference>
<evidence type="ECO:0000256" key="5">
    <source>
        <dbReference type="ARBA" id="ARBA00023136"/>
    </source>
</evidence>
<proteinExistence type="inferred from homology"/>
<dbReference type="EMBL" id="AFYH01104024">
    <property type="status" value="NOT_ANNOTATED_CDS"/>
    <property type="molecule type" value="Genomic_DNA"/>
</dbReference>
<reference evidence="9" key="3">
    <citation type="submission" date="2025-09" db="UniProtKB">
        <authorList>
            <consortium name="Ensembl"/>
        </authorList>
    </citation>
    <scope>IDENTIFICATION</scope>
</reference>
<protein>
    <recommendedName>
        <fullName evidence="6">Transmembrane channel-like protein</fullName>
    </recommendedName>
</protein>
<keyword evidence="5 6" id="KW-0472">Membrane</keyword>